<dbReference type="InterPro" id="IPR013785">
    <property type="entry name" value="Aldolase_TIM"/>
</dbReference>
<keyword evidence="11" id="KW-1185">Reference proteome</keyword>
<comment type="similarity">
    <text evidence="5">Belongs to the FMN-dependent alpha-hydroxy acid dehydrogenase family.</text>
</comment>
<feature type="binding site" evidence="7">
    <location>
        <position position="160"/>
    </location>
    <ligand>
        <name>glyoxylate</name>
        <dbReference type="ChEBI" id="CHEBI:36655"/>
    </ligand>
</feature>
<comment type="cofactor">
    <cofactor evidence="1">
        <name>FMN</name>
        <dbReference type="ChEBI" id="CHEBI:58210"/>
    </cofactor>
</comment>
<feature type="binding site" evidence="7">
    <location>
        <position position="307"/>
    </location>
    <ligand>
        <name>FMN</name>
        <dbReference type="ChEBI" id="CHEBI:58210"/>
    </ligand>
</feature>
<feature type="binding site" evidence="7">
    <location>
        <position position="312"/>
    </location>
    <ligand>
        <name>glyoxylate</name>
        <dbReference type="ChEBI" id="CHEBI:36655"/>
    </ligand>
</feature>
<accession>A0A1W6ZF45</accession>
<feature type="binding site" evidence="7">
    <location>
        <position position="195"/>
    </location>
    <ligand>
        <name>glyoxylate</name>
        <dbReference type="ChEBI" id="CHEBI:36655"/>
    </ligand>
</feature>
<reference evidence="10 11" key="1">
    <citation type="submission" date="2017-05" db="EMBL/GenBank/DDBJ databases">
        <title>Complete and WGS of Bordetella genogroups.</title>
        <authorList>
            <person name="Spilker T."/>
            <person name="LiPuma J."/>
        </authorList>
    </citation>
    <scope>NUCLEOTIDE SEQUENCE [LARGE SCALE GENOMIC DNA]</scope>
    <source>
        <strain evidence="10 11">AU7206</strain>
    </source>
</reference>
<dbReference type="Pfam" id="PF01070">
    <property type="entry name" value="FMN_dh"/>
    <property type="match status" value="1"/>
</dbReference>
<dbReference type="InterPro" id="IPR012133">
    <property type="entry name" value="Alpha-hydoxy_acid_DH_FMN"/>
</dbReference>
<dbReference type="KEGG" id="bgm:CAL15_17460"/>
<evidence type="ECO:0000256" key="6">
    <source>
        <dbReference type="PIRSR" id="PIRSR000138-1"/>
    </source>
</evidence>
<evidence type="ECO:0000313" key="11">
    <source>
        <dbReference type="Proteomes" id="UP000194161"/>
    </source>
</evidence>
<dbReference type="AlphaFoldDB" id="A0A1W6ZF45"/>
<evidence type="ECO:0000259" key="9">
    <source>
        <dbReference type="PROSITE" id="PS51349"/>
    </source>
</evidence>
<feature type="binding site" evidence="7">
    <location>
        <position position="186"/>
    </location>
    <ligand>
        <name>FMN</name>
        <dbReference type="ChEBI" id="CHEBI:58210"/>
    </ligand>
</feature>
<feature type="binding site" evidence="7">
    <location>
        <position position="309"/>
    </location>
    <ligand>
        <name>glyoxylate</name>
        <dbReference type="ChEBI" id="CHEBI:36655"/>
    </ligand>
</feature>
<feature type="binding site" evidence="7">
    <location>
        <position position="56"/>
    </location>
    <ligand>
        <name>glyoxylate</name>
        <dbReference type="ChEBI" id="CHEBI:36655"/>
    </ligand>
</feature>
<feature type="region of interest" description="Disordered" evidence="8">
    <location>
        <begin position="1"/>
        <end position="25"/>
    </location>
</feature>
<feature type="domain" description="FMN hydroxy acid dehydrogenase" evidence="9">
    <location>
        <begin position="30"/>
        <end position="413"/>
    </location>
</feature>
<sequence>MPTTPGLAESESLATPVAQPERVAAQAPSRRLRGVLSLHDFESAARRHLPAPLFGYVSGSVEDRHSEADNRAAFSQYGFRTRVLVDVSARRQDVEIFGQRYRSPVGIAPMGITALTAYRGDIVLARAAQAAGVPCIMSGSSLIRLEEVMDAAPGTWFQAYLPGDAAQIGALIDRVAAAGVETLVLTADTPVTANRENNVRTGFSTPLKPSLALAWQGVTHPRWLCGTFLRTLLRHGMPHFENNYATRGAPILSRHVMRDLSERGYVDWSHAAQIRRRWRGVLVLKGILAAEDARRAREIGIDGVIVSNHGGRQLDGAVSPLRVLPEIMQEAGSMTVMLDSGVRRGTDALKAMALGARCVFAGRPFNYAAAVAGEAGVRHALRLMHDEIARNMGMLGITSLAQLDESFLVRLDQAR</sequence>
<evidence type="ECO:0000256" key="7">
    <source>
        <dbReference type="PIRSR" id="PIRSR000138-2"/>
    </source>
</evidence>
<dbReference type="OrthoDB" id="8717062at2"/>
<dbReference type="PANTHER" id="PTHR10578:SF107">
    <property type="entry name" value="2-HYDROXYACID OXIDASE 1"/>
    <property type="match status" value="1"/>
</dbReference>
<evidence type="ECO:0000256" key="1">
    <source>
        <dbReference type="ARBA" id="ARBA00001917"/>
    </source>
</evidence>
<dbReference type="Gene3D" id="3.20.20.70">
    <property type="entry name" value="Aldolase class I"/>
    <property type="match status" value="1"/>
</dbReference>
<dbReference type="PROSITE" id="PS00557">
    <property type="entry name" value="FMN_HYDROXY_ACID_DH_1"/>
    <property type="match status" value="1"/>
</dbReference>
<dbReference type="InterPro" id="IPR037396">
    <property type="entry name" value="FMN_HAD"/>
</dbReference>
<feature type="binding site" evidence="7">
    <location>
        <position position="285"/>
    </location>
    <ligand>
        <name>FMN</name>
        <dbReference type="ChEBI" id="CHEBI:58210"/>
    </ligand>
</feature>
<feature type="binding site" evidence="7">
    <location>
        <begin position="362"/>
        <end position="363"/>
    </location>
    <ligand>
        <name>FMN</name>
        <dbReference type="ChEBI" id="CHEBI:58210"/>
    </ligand>
</feature>
<feature type="binding site" evidence="7">
    <location>
        <begin position="339"/>
        <end position="343"/>
    </location>
    <ligand>
        <name>FMN</name>
        <dbReference type="ChEBI" id="CHEBI:58210"/>
    </ligand>
</feature>
<dbReference type="CDD" id="cd02809">
    <property type="entry name" value="alpha_hydroxyacid_oxid_FMN"/>
    <property type="match status" value="1"/>
</dbReference>
<proteinExistence type="inferred from homology"/>
<name>A0A1W6ZF45_9BORD</name>
<evidence type="ECO:0000256" key="2">
    <source>
        <dbReference type="ARBA" id="ARBA00022630"/>
    </source>
</evidence>
<feature type="binding site" evidence="7">
    <location>
        <position position="138"/>
    </location>
    <ligand>
        <name>FMN</name>
        <dbReference type="ChEBI" id="CHEBI:58210"/>
    </ligand>
</feature>
<dbReference type="Proteomes" id="UP000194161">
    <property type="component" value="Chromosome"/>
</dbReference>
<dbReference type="PROSITE" id="PS51349">
    <property type="entry name" value="FMN_HYDROXY_ACID_DH_2"/>
    <property type="match status" value="1"/>
</dbReference>
<feature type="binding site" evidence="7">
    <location>
        <position position="158"/>
    </location>
    <ligand>
        <name>FMN</name>
        <dbReference type="ChEBI" id="CHEBI:58210"/>
    </ligand>
</feature>
<evidence type="ECO:0000256" key="4">
    <source>
        <dbReference type="ARBA" id="ARBA00023002"/>
    </source>
</evidence>
<dbReference type="PANTHER" id="PTHR10578">
    <property type="entry name" value="S -2-HYDROXY-ACID OXIDASE-RELATED"/>
    <property type="match status" value="1"/>
</dbReference>
<dbReference type="GO" id="GO:0010181">
    <property type="term" value="F:FMN binding"/>
    <property type="evidence" value="ECO:0007669"/>
    <property type="project" value="InterPro"/>
</dbReference>
<feature type="active site" description="Proton acceptor" evidence="6">
    <location>
        <position position="309"/>
    </location>
</feature>
<keyword evidence="2 7" id="KW-0285">Flavoprotein</keyword>
<evidence type="ECO:0000256" key="3">
    <source>
        <dbReference type="ARBA" id="ARBA00022643"/>
    </source>
</evidence>
<dbReference type="RefSeq" id="WP_086079759.1">
    <property type="nucleotide sequence ID" value="NZ_CP021111.1"/>
</dbReference>
<keyword evidence="3 7" id="KW-0288">FMN</keyword>
<organism evidence="10 11">
    <name type="scientific">Bordetella genomosp. 13</name>
    <dbReference type="NCBI Taxonomy" id="463040"/>
    <lineage>
        <taxon>Bacteria</taxon>
        <taxon>Pseudomonadati</taxon>
        <taxon>Pseudomonadota</taxon>
        <taxon>Betaproteobacteria</taxon>
        <taxon>Burkholderiales</taxon>
        <taxon>Alcaligenaceae</taxon>
        <taxon>Bordetella</taxon>
    </lineage>
</organism>
<dbReference type="EMBL" id="CP021111">
    <property type="protein sequence ID" value="ARP96006.1"/>
    <property type="molecule type" value="Genomic_DNA"/>
</dbReference>
<gene>
    <name evidence="10" type="ORF">CAL15_17460</name>
</gene>
<keyword evidence="4" id="KW-0560">Oxidoreductase</keyword>
<dbReference type="InterPro" id="IPR008259">
    <property type="entry name" value="FMN_hydac_DH_AS"/>
</dbReference>
<dbReference type="SUPFAM" id="SSF51395">
    <property type="entry name" value="FMN-linked oxidoreductases"/>
    <property type="match status" value="1"/>
</dbReference>
<dbReference type="PIRSF" id="PIRSF000138">
    <property type="entry name" value="Al-hdrx_acd_dh"/>
    <property type="match status" value="1"/>
</dbReference>
<evidence type="ECO:0000256" key="5">
    <source>
        <dbReference type="ARBA" id="ARBA00024042"/>
    </source>
</evidence>
<dbReference type="InterPro" id="IPR000262">
    <property type="entry name" value="FMN-dep_DH"/>
</dbReference>
<feature type="binding site" evidence="7">
    <location>
        <begin position="109"/>
        <end position="111"/>
    </location>
    <ligand>
        <name>FMN</name>
        <dbReference type="ChEBI" id="CHEBI:58210"/>
    </ligand>
</feature>
<evidence type="ECO:0000313" key="10">
    <source>
        <dbReference type="EMBL" id="ARP96006.1"/>
    </source>
</evidence>
<dbReference type="GO" id="GO:0016491">
    <property type="term" value="F:oxidoreductase activity"/>
    <property type="evidence" value="ECO:0007669"/>
    <property type="project" value="UniProtKB-KW"/>
</dbReference>
<dbReference type="STRING" id="463040.CAL15_17460"/>
<protein>
    <submittedName>
        <fullName evidence="10">Alpha-hydroxy-acid oxidizing enzyme</fullName>
    </submittedName>
</protein>
<evidence type="ECO:0000256" key="8">
    <source>
        <dbReference type="SAM" id="MobiDB-lite"/>
    </source>
</evidence>